<comment type="similarity">
    <text evidence="2 17">Belongs to the complex I subunit 2 family.</text>
</comment>
<dbReference type="Pfam" id="PF06444">
    <property type="entry name" value="NADH_dehy_S2_C"/>
    <property type="match status" value="1"/>
</dbReference>
<keyword evidence="8 17" id="KW-0999">Mitochondrion inner membrane</keyword>
<dbReference type="InterPro" id="IPR001750">
    <property type="entry name" value="ND/Mrp_TM"/>
</dbReference>
<dbReference type="InterPro" id="IPR003917">
    <property type="entry name" value="NADH_UbQ_OxRdtase_chain2"/>
</dbReference>
<keyword evidence="14 17" id="KW-0496">Mitochondrion</keyword>
<dbReference type="InterPro" id="IPR050175">
    <property type="entry name" value="Complex_I_Subunit_2"/>
</dbReference>
<keyword evidence="9 17" id="KW-1278">Translocase</keyword>
<evidence type="ECO:0000256" key="13">
    <source>
        <dbReference type="ARBA" id="ARBA00023075"/>
    </source>
</evidence>
<keyword evidence="12 17" id="KW-0520">NAD</keyword>
<comment type="catalytic activity">
    <reaction evidence="16 17">
        <text>a ubiquinone + NADH + 5 H(+)(in) = a ubiquinol + NAD(+) + 4 H(+)(out)</text>
        <dbReference type="Rhea" id="RHEA:29091"/>
        <dbReference type="Rhea" id="RHEA-COMP:9565"/>
        <dbReference type="Rhea" id="RHEA-COMP:9566"/>
        <dbReference type="ChEBI" id="CHEBI:15378"/>
        <dbReference type="ChEBI" id="CHEBI:16389"/>
        <dbReference type="ChEBI" id="CHEBI:17976"/>
        <dbReference type="ChEBI" id="CHEBI:57540"/>
        <dbReference type="ChEBI" id="CHEBI:57945"/>
        <dbReference type="EC" id="7.1.1.2"/>
    </reaction>
</comment>
<evidence type="ECO:0000256" key="11">
    <source>
        <dbReference type="ARBA" id="ARBA00022989"/>
    </source>
</evidence>
<dbReference type="PRINTS" id="PR01436">
    <property type="entry name" value="NADHDHGNASE2"/>
</dbReference>
<dbReference type="EMBL" id="AM236345">
    <property type="protein sequence ID" value="CAL37009.1"/>
    <property type="molecule type" value="Genomic_DNA"/>
</dbReference>
<reference evidence="20" key="1">
    <citation type="journal article" date="2006" name="Zool. Scr.">
        <title>A mitogenomic study on the phylogenetic position of snakes.</title>
        <authorList>
            <person name="Douglas D."/>
            <person name="Janke A."/>
            <person name="Arnason U."/>
        </authorList>
    </citation>
    <scope>NUCLEOTIDE SEQUENCE</scope>
</reference>
<feature type="transmembrane region" description="Helical" evidence="17">
    <location>
        <begin position="322"/>
        <end position="342"/>
    </location>
</feature>
<comment type="subcellular location">
    <subcellularLocation>
        <location evidence="1 17">Mitochondrion inner membrane</location>
        <topology evidence="1 17">Multi-pass membrane protein</topology>
    </subcellularLocation>
</comment>
<feature type="transmembrane region" description="Helical" evidence="17">
    <location>
        <begin position="233"/>
        <end position="253"/>
    </location>
</feature>
<keyword evidence="6 17" id="KW-0679">Respiratory chain</keyword>
<evidence type="ECO:0000259" key="18">
    <source>
        <dbReference type="Pfam" id="PF00361"/>
    </source>
</evidence>
<reference evidence="20" key="2">
    <citation type="submission" date="2006-03" db="EMBL/GenBank/DDBJ databases">
        <authorList>
            <person name="Douglas D.A."/>
        </authorList>
    </citation>
    <scope>NUCLEOTIDE SEQUENCE</scope>
</reference>
<keyword evidence="11 17" id="KW-1133">Transmembrane helix</keyword>
<organism evidence="20">
    <name type="scientific">Gerrhopilus ceylonicus</name>
    <name type="common">Jan's worm snake</name>
    <dbReference type="NCBI Taxonomy" id="3148149"/>
    <lineage>
        <taxon>Eukaryota</taxon>
        <taxon>Metazoa</taxon>
        <taxon>Chordata</taxon>
        <taxon>Craniata</taxon>
        <taxon>Vertebrata</taxon>
        <taxon>Euteleostomi</taxon>
        <taxon>Lepidosauria</taxon>
        <taxon>Squamata</taxon>
        <taxon>Bifurcata</taxon>
        <taxon>Unidentata</taxon>
        <taxon>Episquamata</taxon>
        <taxon>Toxicofera</taxon>
        <taxon>Serpentes</taxon>
        <taxon>Typhlopoidea</taxon>
        <taxon>Gerrhopilidae</taxon>
        <taxon>Gerrhopilus</taxon>
    </lineage>
</organism>
<proteinExistence type="inferred from homology"/>
<geneLocation type="mitochondrion" evidence="20"/>
<keyword evidence="13 17" id="KW-0830">Ubiquinone</keyword>
<protein>
    <recommendedName>
        <fullName evidence="4 17">NADH-ubiquinone oxidoreductase chain 2</fullName>
        <ecNumber evidence="3 17">7.1.1.2</ecNumber>
    </recommendedName>
</protein>
<feature type="transmembrane region" description="Helical" evidence="17">
    <location>
        <begin position="59"/>
        <end position="80"/>
    </location>
</feature>
<gene>
    <name evidence="20" type="primary">nadh2</name>
</gene>
<evidence type="ECO:0000256" key="3">
    <source>
        <dbReference type="ARBA" id="ARBA00012944"/>
    </source>
</evidence>
<evidence type="ECO:0000256" key="15">
    <source>
        <dbReference type="ARBA" id="ARBA00023136"/>
    </source>
</evidence>
<evidence type="ECO:0000256" key="12">
    <source>
        <dbReference type="ARBA" id="ARBA00023027"/>
    </source>
</evidence>
<sequence length="343" mass="38354">MSTLPYMIIITSIITGTLITMTSQHWLMAWLGLELNTLAIIPMIMYSHHPRATEATTKYFLIQATASSLLLFATTTNAWSTGQWDMKLLSMFPSTIMLTLALLMKMGAAPFHFWVPEVLQGVPTLIGLTILTWQKLAPLSLIIMSTNNIHHKTLIMSATLSVLLGGWGGMNQTQLRKLMAYSSISHVGWMMAATLVSPKITLLTLLIYILLTIPMFLSIHFTLSKTIKDTGTMWIISPTTSLTTMLILLSLAGMPPLTGFLPKWMILKELLHYNLIIVATLIAMLSLLSLYFYLNLSYMTTMTISPNTNSMMLKGRLKHNKLMMFSLLSSMAIFILPVLPLFT</sequence>
<feature type="domain" description="NADH:quinone oxidoreductase/Mrp antiporter transmembrane" evidence="18">
    <location>
        <begin position="23"/>
        <end position="288"/>
    </location>
</feature>
<feature type="transmembrane region" description="Helical" evidence="17">
    <location>
        <begin position="111"/>
        <end position="133"/>
    </location>
</feature>
<evidence type="ECO:0000256" key="8">
    <source>
        <dbReference type="ARBA" id="ARBA00022792"/>
    </source>
</evidence>
<accession>A0PDM9</accession>
<dbReference type="AlphaFoldDB" id="A0PDM9"/>
<evidence type="ECO:0000256" key="10">
    <source>
        <dbReference type="ARBA" id="ARBA00022982"/>
    </source>
</evidence>
<evidence type="ECO:0000256" key="5">
    <source>
        <dbReference type="ARBA" id="ARBA00022448"/>
    </source>
</evidence>
<evidence type="ECO:0000256" key="4">
    <source>
        <dbReference type="ARBA" id="ARBA00021008"/>
    </source>
</evidence>
<dbReference type="PANTHER" id="PTHR46552:SF1">
    <property type="entry name" value="NADH-UBIQUINONE OXIDOREDUCTASE CHAIN 2"/>
    <property type="match status" value="1"/>
</dbReference>
<evidence type="ECO:0000256" key="16">
    <source>
        <dbReference type="ARBA" id="ARBA00049551"/>
    </source>
</evidence>
<keyword evidence="10 17" id="KW-0249">Electron transport</keyword>
<evidence type="ECO:0000256" key="2">
    <source>
        <dbReference type="ARBA" id="ARBA00007012"/>
    </source>
</evidence>
<evidence type="ECO:0000256" key="1">
    <source>
        <dbReference type="ARBA" id="ARBA00004448"/>
    </source>
</evidence>
<feature type="transmembrane region" description="Helical" evidence="17">
    <location>
        <begin position="153"/>
        <end position="171"/>
    </location>
</feature>
<dbReference type="PANTHER" id="PTHR46552">
    <property type="entry name" value="NADH-UBIQUINONE OXIDOREDUCTASE CHAIN 2"/>
    <property type="match status" value="1"/>
</dbReference>
<dbReference type="InterPro" id="IPR010933">
    <property type="entry name" value="NADH_DH_su2_C"/>
</dbReference>
<evidence type="ECO:0000259" key="19">
    <source>
        <dbReference type="Pfam" id="PF06444"/>
    </source>
</evidence>
<evidence type="ECO:0000256" key="9">
    <source>
        <dbReference type="ARBA" id="ARBA00022967"/>
    </source>
</evidence>
<feature type="transmembrane region" description="Helical" evidence="17">
    <location>
        <begin position="5"/>
        <end position="21"/>
    </location>
</feature>
<evidence type="ECO:0000256" key="17">
    <source>
        <dbReference type="RuleBase" id="RU003403"/>
    </source>
</evidence>
<dbReference type="GO" id="GO:0006120">
    <property type="term" value="P:mitochondrial electron transport, NADH to ubiquinone"/>
    <property type="evidence" value="ECO:0007669"/>
    <property type="project" value="InterPro"/>
</dbReference>
<evidence type="ECO:0000313" key="20">
    <source>
        <dbReference type="EMBL" id="CAL37009.1"/>
    </source>
</evidence>
<dbReference type="GO" id="GO:0005743">
    <property type="term" value="C:mitochondrial inner membrane"/>
    <property type="evidence" value="ECO:0007669"/>
    <property type="project" value="UniProtKB-SubCell"/>
</dbReference>
<feature type="domain" description="NADH dehydrogenase subunit 2 C-terminal" evidence="19">
    <location>
        <begin position="290"/>
        <end position="342"/>
    </location>
</feature>
<comment type="function">
    <text evidence="17">Core subunit of the mitochondrial membrane respiratory chain NADH dehydrogenase (Complex I) which catalyzes electron transfer from NADH through the respiratory chain, using ubiquinone as an electron acceptor. Essential for the catalytic activity and assembly of complex I.</text>
</comment>
<keyword evidence="15 17" id="KW-0472">Membrane</keyword>
<dbReference type="GO" id="GO:0008137">
    <property type="term" value="F:NADH dehydrogenase (ubiquinone) activity"/>
    <property type="evidence" value="ECO:0007669"/>
    <property type="project" value="UniProtKB-EC"/>
</dbReference>
<name>A0PDM9_9SAUR</name>
<evidence type="ECO:0000256" key="7">
    <source>
        <dbReference type="ARBA" id="ARBA00022692"/>
    </source>
</evidence>
<dbReference type="Pfam" id="PF00361">
    <property type="entry name" value="Proton_antipo_M"/>
    <property type="match status" value="1"/>
</dbReference>
<feature type="transmembrane region" description="Helical" evidence="17">
    <location>
        <begin position="273"/>
        <end position="294"/>
    </location>
</feature>
<keyword evidence="7 17" id="KW-0812">Transmembrane</keyword>
<evidence type="ECO:0000256" key="6">
    <source>
        <dbReference type="ARBA" id="ARBA00022660"/>
    </source>
</evidence>
<evidence type="ECO:0000256" key="14">
    <source>
        <dbReference type="ARBA" id="ARBA00023128"/>
    </source>
</evidence>
<keyword evidence="5" id="KW-0813">Transport</keyword>
<feature type="transmembrane region" description="Helical" evidence="17">
    <location>
        <begin position="178"/>
        <end position="196"/>
    </location>
</feature>
<feature type="transmembrane region" description="Helical" evidence="17">
    <location>
        <begin position="27"/>
        <end position="47"/>
    </location>
</feature>
<feature type="transmembrane region" description="Helical" evidence="17">
    <location>
        <begin position="202"/>
        <end position="221"/>
    </location>
</feature>
<dbReference type="EC" id="7.1.1.2" evidence="3 17"/>